<dbReference type="OrthoDB" id="9806473at2"/>
<dbReference type="CDD" id="cd06588">
    <property type="entry name" value="PhnB_like"/>
    <property type="match status" value="1"/>
</dbReference>
<organism evidence="2 3">
    <name type="scientific">Hymenobacter persicinus</name>
    <dbReference type="NCBI Taxonomy" id="2025506"/>
    <lineage>
        <taxon>Bacteria</taxon>
        <taxon>Pseudomonadati</taxon>
        <taxon>Bacteroidota</taxon>
        <taxon>Cytophagia</taxon>
        <taxon>Cytophagales</taxon>
        <taxon>Hymenobacteraceae</taxon>
        <taxon>Hymenobacter</taxon>
    </lineage>
</organism>
<sequence length="154" mass="16519">MQKITTFLTFDSQAEEAARLYTSLFPGSQITSITPYPAGTPRPAGSAMVVQFELSGQPYIAMNGGPHFGFSAGISLCVNCESQAEVDKVWATLTADGGEEGQCGWLTDKFGVSWQVVPTALPRLMSSPDREKAGRVAAALMQMRKIDLNVLEAV</sequence>
<dbReference type="Gene3D" id="3.10.180.10">
    <property type="entry name" value="2,3-Dihydroxybiphenyl 1,2-Dioxygenase, domain 1"/>
    <property type="match status" value="1"/>
</dbReference>
<reference evidence="2 3" key="1">
    <citation type="submission" date="2019-02" db="EMBL/GenBank/DDBJ databases">
        <title>Bacterial novel species isolated from soil.</title>
        <authorList>
            <person name="Jung H.-Y."/>
        </authorList>
    </citation>
    <scope>NUCLEOTIDE SEQUENCE [LARGE SCALE GENOMIC DNA]</scope>
    <source>
        <strain evidence="2 3">1-3-3-3</strain>
    </source>
</reference>
<dbReference type="SUPFAM" id="SSF54593">
    <property type="entry name" value="Glyoxalase/Bleomycin resistance protein/Dihydroxybiphenyl dioxygenase"/>
    <property type="match status" value="1"/>
</dbReference>
<dbReference type="PANTHER" id="PTHR33990:SF2">
    <property type="entry name" value="PHNB-LIKE DOMAIN-CONTAINING PROTEIN"/>
    <property type="match status" value="1"/>
</dbReference>
<gene>
    <name evidence="2" type="ORF">EWM57_18825</name>
</gene>
<dbReference type="RefSeq" id="WP_129922858.1">
    <property type="nucleotide sequence ID" value="NZ_SEWE01000058.1"/>
</dbReference>
<dbReference type="EMBL" id="SEWE01000058">
    <property type="protein sequence ID" value="RYU76393.1"/>
    <property type="molecule type" value="Genomic_DNA"/>
</dbReference>
<dbReference type="Proteomes" id="UP000294155">
    <property type="component" value="Unassembled WGS sequence"/>
</dbReference>
<accession>A0A4V1ZAA5</accession>
<dbReference type="Pfam" id="PF06983">
    <property type="entry name" value="3-dmu-9_3-mt"/>
    <property type="match status" value="1"/>
</dbReference>
<dbReference type="InterPro" id="IPR009725">
    <property type="entry name" value="3_dmu_93_MTrfase"/>
</dbReference>
<evidence type="ECO:0000259" key="1">
    <source>
        <dbReference type="Pfam" id="PF06983"/>
    </source>
</evidence>
<evidence type="ECO:0000313" key="2">
    <source>
        <dbReference type="EMBL" id="RYU76393.1"/>
    </source>
</evidence>
<feature type="domain" description="PhnB-like" evidence="1">
    <location>
        <begin position="2"/>
        <end position="117"/>
    </location>
</feature>
<dbReference type="AlphaFoldDB" id="A0A4V1ZAA5"/>
<name>A0A4V1ZAA5_9BACT</name>
<evidence type="ECO:0000313" key="3">
    <source>
        <dbReference type="Proteomes" id="UP000294155"/>
    </source>
</evidence>
<comment type="caution">
    <text evidence="2">The sequence shown here is derived from an EMBL/GenBank/DDBJ whole genome shotgun (WGS) entry which is preliminary data.</text>
</comment>
<dbReference type="InterPro" id="IPR028973">
    <property type="entry name" value="PhnB-like"/>
</dbReference>
<keyword evidence="3" id="KW-1185">Reference proteome</keyword>
<dbReference type="PIRSF" id="PIRSF021700">
    <property type="entry name" value="3_dmu_93_MTrfase"/>
    <property type="match status" value="1"/>
</dbReference>
<proteinExistence type="predicted"/>
<dbReference type="InterPro" id="IPR029068">
    <property type="entry name" value="Glyas_Bleomycin-R_OHBP_Dase"/>
</dbReference>
<protein>
    <submittedName>
        <fullName evidence="2">VOC family protein</fullName>
    </submittedName>
</protein>
<dbReference type="PANTHER" id="PTHR33990">
    <property type="entry name" value="PROTEIN YJDN-RELATED"/>
    <property type="match status" value="1"/>
</dbReference>